<name>A0AAJ3FG14_MEDGN</name>
<keyword evidence="1" id="KW-0175">Coiled coil</keyword>
<dbReference type="RefSeq" id="WP_173878151.1">
    <property type="nucleotide sequence ID" value="NZ_JAAIMR010000052.1"/>
</dbReference>
<dbReference type="SMART" id="SM00729">
    <property type="entry name" value="Elp3"/>
    <property type="match status" value="1"/>
</dbReference>
<proteinExistence type="predicted"/>
<dbReference type="InterPro" id="IPR005909">
    <property type="entry name" value="RaSEA"/>
</dbReference>
<evidence type="ECO:0000259" key="2">
    <source>
        <dbReference type="SMART" id="SM00729"/>
    </source>
</evidence>
<evidence type="ECO:0000313" key="3">
    <source>
        <dbReference type="EMBL" id="NSI59950.1"/>
    </source>
</evidence>
<gene>
    <name evidence="3" type="ORF">G4993_16415</name>
</gene>
<accession>A0AAJ3FG14</accession>
<evidence type="ECO:0000256" key="1">
    <source>
        <dbReference type="SAM" id="Coils"/>
    </source>
</evidence>
<dbReference type="GO" id="GO:0051536">
    <property type="term" value="F:iron-sulfur cluster binding"/>
    <property type="evidence" value="ECO:0007669"/>
    <property type="project" value="InterPro"/>
</dbReference>
<feature type="domain" description="Elp3/MiaA/NifB-like radical SAM core" evidence="2">
    <location>
        <begin position="61"/>
        <end position="293"/>
    </location>
</feature>
<dbReference type="InterPro" id="IPR058240">
    <property type="entry name" value="rSAM_sf"/>
</dbReference>
<sequence>MSQYNTKNEIYKEAKMKLENHMRLLRKRVYEEQKENKKRFDNQVVDVDKRKGMINGEEVDRIVFFLKGTGCSQIKRNGGCTCCGFYSISNLGCKIEDEYYVKKIDEIIDGTVVRLSDYKIVCLYNDGSLLNEEEFSFNVLLYMLSRLNDVDNIEKIVIEAKVNDITEEKLKAIRATIKKEFEITVGYESSNENVRQLCVNRPFSNKAFENKVELAKKYNIDLVPLLMVKPAFLTEREAVEDFVHSLVYLEKYKLKRIDMELPTVMRDTLNYELWKNHKYRPITFWSVIEILKERDSKKLITPLYISPMIYSVAAVDKAGNCNKCSSDIYALFSEYNKNGNVEIFNNLQCECKSKWKEEYLRNSNFENLALRVSNILSDLEKPSAGEMSNEKDI</sequence>
<evidence type="ECO:0000313" key="4">
    <source>
        <dbReference type="Proteomes" id="UP001296580"/>
    </source>
</evidence>
<dbReference type="GO" id="GO:0003824">
    <property type="term" value="F:catalytic activity"/>
    <property type="evidence" value="ECO:0007669"/>
    <property type="project" value="InterPro"/>
</dbReference>
<feature type="coiled-coil region" evidence="1">
    <location>
        <begin position="1"/>
        <end position="50"/>
    </location>
</feature>
<reference evidence="3" key="1">
    <citation type="journal article" date="2020" name="Cell Host Microbe">
        <title>Functional and Genomic Variation between Human-Derived Isolates of Lachnospiraceae Reveals Inter- and Intra-Species Diversity.</title>
        <authorList>
            <person name="Sorbara M.T."/>
            <person name="Littmann E.R."/>
            <person name="Fontana E."/>
            <person name="Moody T.U."/>
            <person name="Kohout C.E."/>
            <person name="Gjonbalaj M."/>
            <person name="Eaton V."/>
            <person name="Seok R."/>
            <person name="Leiner I.M."/>
            <person name="Pamer E.G."/>
        </authorList>
    </citation>
    <scope>NUCLEOTIDE SEQUENCE</scope>
    <source>
        <strain evidence="3">MSK.15.32</strain>
    </source>
</reference>
<reference evidence="3" key="2">
    <citation type="submission" date="2020-02" db="EMBL/GenBank/DDBJ databases">
        <authorList>
            <person name="Littmann E."/>
            <person name="Sorbara M."/>
        </authorList>
    </citation>
    <scope>NUCLEOTIDE SEQUENCE</scope>
    <source>
        <strain evidence="3">MSK.15.32</strain>
    </source>
</reference>
<comment type="caution">
    <text evidence="3">The sequence shown here is derived from an EMBL/GenBank/DDBJ whole genome shotgun (WGS) entry which is preliminary data.</text>
</comment>
<organism evidence="3 4">
    <name type="scientific">Mediterraneibacter gnavus</name>
    <name type="common">Ruminococcus gnavus</name>
    <dbReference type="NCBI Taxonomy" id="33038"/>
    <lineage>
        <taxon>Bacteria</taxon>
        <taxon>Bacillati</taxon>
        <taxon>Bacillota</taxon>
        <taxon>Clostridia</taxon>
        <taxon>Lachnospirales</taxon>
        <taxon>Lachnospiraceae</taxon>
        <taxon>Mediterraneibacter</taxon>
    </lineage>
</organism>
<dbReference type="Proteomes" id="UP001296580">
    <property type="component" value="Unassembled WGS sequence"/>
</dbReference>
<dbReference type="SUPFAM" id="SSF102114">
    <property type="entry name" value="Radical SAM enzymes"/>
    <property type="match status" value="1"/>
</dbReference>
<dbReference type="InterPro" id="IPR006638">
    <property type="entry name" value="Elp3/MiaA/NifB-like_rSAM"/>
</dbReference>
<dbReference type="AlphaFoldDB" id="A0AAJ3FG14"/>
<dbReference type="PIRSF" id="PIRSF004954">
    <property type="entry name" value="Radical_SAM"/>
    <property type="match status" value="1"/>
</dbReference>
<dbReference type="EMBL" id="JAAIRV010000053">
    <property type="protein sequence ID" value="NSI59950.1"/>
    <property type="molecule type" value="Genomic_DNA"/>
</dbReference>
<protein>
    <submittedName>
        <fullName evidence="3">Radical SAM protein</fullName>
    </submittedName>
</protein>